<dbReference type="CDD" id="cd17906">
    <property type="entry name" value="CheX"/>
    <property type="match status" value="1"/>
</dbReference>
<dbReference type="Pfam" id="PF13690">
    <property type="entry name" value="CheX"/>
    <property type="match status" value="1"/>
</dbReference>
<dbReference type="Gene3D" id="3.40.1550.10">
    <property type="entry name" value="CheC-like"/>
    <property type="match status" value="1"/>
</dbReference>
<feature type="domain" description="Chemotaxis phosphatase CheX-like" evidence="2">
    <location>
        <begin position="44"/>
        <end position="135"/>
    </location>
</feature>
<keyword evidence="1" id="KW-0145">Chemotaxis</keyword>
<dbReference type="InterPro" id="IPR028976">
    <property type="entry name" value="CheC-like_sf"/>
</dbReference>
<evidence type="ECO:0000259" key="2">
    <source>
        <dbReference type="Pfam" id="PF13690"/>
    </source>
</evidence>
<organism evidence="3 4">
    <name type="scientific">Suttonella indologenes</name>
    <dbReference type="NCBI Taxonomy" id="13276"/>
    <lineage>
        <taxon>Bacteria</taxon>
        <taxon>Pseudomonadati</taxon>
        <taxon>Pseudomonadota</taxon>
        <taxon>Gammaproteobacteria</taxon>
        <taxon>Cardiobacteriales</taxon>
        <taxon>Cardiobacteriaceae</taxon>
        <taxon>Suttonella</taxon>
    </lineage>
</organism>
<protein>
    <recommendedName>
        <fullName evidence="2">Chemotaxis phosphatase CheX-like domain-containing protein</fullName>
    </recommendedName>
</protein>
<sequence>MIKEDSMQVFIDGVNRFFNEVNNINAEVGTPYLVENNTPKALDYTGIIGISGYYKGCVYFTAPKVLLKHVLMSIGESEVSEASMLDLVGEIANTISGNARSQYGETFMISVPMVIQGIPGEIYLPKDARSYVIPIVWNKYSAAIVICLQEN</sequence>
<dbReference type="InterPro" id="IPR038756">
    <property type="entry name" value="CheX-like"/>
</dbReference>
<reference evidence="3 4" key="1">
    <citation type="submission" date="2018-06" db="EMBL/GenBank/DDBJ databases">
        <authorList>
            <consortium name="Pathogen Informatics"/>
            <person name="Doyle S."/>
        </authorList>
    </citation>
    <scope>NUCLEOTIDE SEQUENCE [LARGE SCALE GENOMIC DNA]</scope>
    <source>
        <strain evidence="3 4">NCTC10717</strain>
    </source>
</reference>
<dbReference type="EMBL" id="UHIA01000004">
    <property type="protein sequence ID" value="SUO96237.1"/>
    <property type="molecule type" value="Genomic_DNA"/>
</dbReference>
<dbReference type="AlphaFoldDB" id="A0A380MXS7"/>
<dbReference type="SUPFAM" id="SSF103039">
    <property type="entry name" value="CheC-like"/>
    <property type="match status" value="1"/>
</dbReference>
<evidence type="ECO:0000256" key="1">
    <source>
        <dbReference type="ARBA" id="ARBA00022500"/>
    </source>
</evidence>
<dbReference type="Proteomes" id="UP000254575">
    <property type="component" value="Unassembled WGS sequence"/>
</dbReference>
<dbReference type="PANTHER" id="PTHR39452:SF1">
    <property type="entry name" value="CHEY-P PHOSPHATASE CHEX"/>
    <property type="match status" value="1"/>
</dbReference>
<dbReference type="InterPro" id="IPR028051">
    <property type="entry name" value="CheX-like_dom"/>
</dbReference>
<evidence type="ECO:0000313" key="4">
    <source>
        <dbReference type="Proteomes" id="UP000254575"/>
    </source>
</evidence>
<evidence type="ECO:0000313" key="3">
    <source>
        <dbReference type="EMBL" id="SUO96237.1"/>
    </source>
</evidence>
<name>A0A380MXS7_9GAMM</name>
<dbReference type="GO" id="GO:0006935">
    <property type="term" value="P:chemotaxis"/>
    <property type="evidence" value="ECO:0007669"/>
    <property type="project" value="UniProtKB-KW"/>
</dbReference>
<dbReference type="PANTHER" id="PTHR39452">
    <property type="entry name" value="CHEY-P PHOSPHATASE CHEX"/>
    <property type="match status" value="1"/>
</dbReference>
<proteinExistence type="predicted"/>
<accession>A0A380MXS7</accession>
<gene>
    <name evidence="3" type="ORF">NCTC10717_00901</name>
</gene>
<keyword evidence="4" id="KW-1185">Reference proteome</keyword>